<dbReference type="PANTHER" id="PTHR35408:SF2">
    <property type="entry name" value="GLYCOSYLTRANSFERASE 2-LIKE DOMAIN-CONTAINING PROTEIN"/>
    <property type="match status" value="1"/>
</dbReference>
<dbReference type="Pfam" id="PF13632">
    <property type="entry name" value="Glyco_trans_2_3"/>
    <property type="match status" value="1"/>
</dbReference>
<dbReference type="HOGENOM" id="CLU_008220_0_0_1"/>
<keyword evidence="5" id="KW-1185">Reference proteome</keyword>
<name>B8MRL6_TALSN</name>
<feature type="transmembrane region" description="Helical" evidence="1">
    <location>
        <begin position="827"/>
        <end position="848"/>
    </location>
</feature>
<keyword evidence="1" id="KW-0812">Transmembrane</keyword>
<dbReference type="STRING" id="441959.B8MRL6"/>
<feature type="transmembrane region" description="Helical" evidence="1">
    <location>
        <begin position="289"/>
        <end position="309"/>
    </location>
</feature>
<feature type="transmembrane region" description="Helical" evidence="1">
    <location>
        <begin position="734"/>
        <end position="753"/>
    </location>
</feature>
<dbReference type="InParanoid" id="B8MRL6"/>
<accession>B8MRL6</accession>
<dbReference type="PANTHER" id="PTHR35408">
    <property type="entry name" value="CHROMOSOME 15, WHOLE GENOME SHOTGUN SEQUENCE"/>
    <property type="match status" value="1"/>
</dbReference>
<keyword evidence="1" id="KW-0472">Membrane</keyword>
<protein>
    <submittedName>
        <fullName evidence="4">Uncharacterized protein</fullName>
    </submittedName>
</protein>
<feature type="transmembrane region" description="Helical" evidence="1">
    <location>
        <begin position="773"/>
        <end position="793"/>
    </location>
</feature>
<organism evidence="4 5">
    <name type="scientific">Talaromyces stipitatus (strain ATCC 10500 / CBS 375.48 / QM 6759 / NRRL 1006)</name>
    <name type="common">Penicillium stipitatum</name>
    <dbReference type="NCBI Taxonomy" id="441959"/>
    <lineage>
        <taxon>Eukaryota</taxon>
        <taxon>Fungi</taxon>
        <taxon>Dikarya</taxon>
        <taxon>Ascomycota</taxon>
        <taxon>Pezizomycotina</taxon>
        <taxon>Eurotiomycetes</taxon>
        <taxon>Eurotiomycetidae</taxon>
        <taxon>Eurotiales</taxon>
        <taxon>Trichocomaceae</taxon>
        <taxon>Talaromyces</taxon>
        <taxon>Talaromyces sect. Talaromyces</taxon>
    </lineage>
</organism>
<feature type="domain" description="DUF7928" evidence="3">
    <location>
        <begin position="36"/>
        <end position="188"/>
    </location>
</feature>
<dbReference type="OMA" id="LIAVWPM"/>
<dbReference type="PhylomeDB" id="B8MRL6"/>
<gene>
    <name evidence="4" type="ORF">TSTA_056730</name>
</gene>
<dbReference type="InterPro" id="IPR029044">
    <property type="entry name" value="Nucleotide-diphossugar_trans"/>
</dbReference>
<dbReference type="Gene3D" id="3.90.550.10">
    <property type="entry name" value="Spore Coat Polysaccharide Biosynthesis Protein SpsA, Chain A"/>
    <property type="match status" value="1"/>
</dbReference>
<evidence type="ECO:0000313" key="4">
    <source>
        <dbReference type="EMBL" id="EED13173.1"/>
    </source>
</evidence>
<reference evidence="5" key="1">
    <citation type="journal article" date="2015" name="Genome Announc.">
        <title>Genome sequence of the AIDS-associated pathogen Penicillium marneffei (ATCC18224) and its near taxonomic relative Talaromyces stipitatus (ATCC10500).</title>
        <authorList>
            <person name="Nierman W.C."/>
            <person name="Fedorova-Abrams N.D."/>
            <person name="Andrianopoulos A."/>
        </authorList>
    </citation>
    <scope>NUCLEOTIDE SEQUENCE [LARGE SCALE GENOMIC DNA]</scope>
    <source>
        <strain evidence="5">ATCC 10500 / CBS 375.48 / QM 6759 / NRRL 1006</strain>
    </source>
</reference>
<dbReference type="eggNOG" id="ENOG502RAX7">
    <property type="taxonomic scope" value="Eukaryota"/>
</dbReference>
<feature type="transmembrane region" description="Helical" evidence="1">
    <location>
        <begin position="854"/>
        <end position="875"/>
    </location>
</feature>
<dbReference type="InterPro" id="IPR057688">
    <property type="entry name" value="DUF7928"/>
</dbReference>
<dbReference type="Pfam" id="PF25550">
    <property type="entry name" value="DUF7928"/>
    <property type="match status" value="1"/>
</dbReference>
<dbReference type="AlphaFoldDB" id="B8MRL6"/>
<dbReference type="SUPFAM" id="SSF53448">
    <property type="entry name" value="Nucleotide-diphospho-sugar transferases"/>
    <property type="match status" value="1"/>
</dbReference>
<dbReference type="RefSeq" id="XP_002487284.1">
    <property type="nucleotide sequence ID" value="XM_002487239.1"/>
</dbReference>
<feature type="transmembrane region" description="Helical" evidence="1">
    <location>
        <begin position="700"/>
        <end position="722"/>
    </location>
</feature>
<dbReference type="EMBL" id="EQ962659">
    <property type="protein sequence ID" value="EED13173.1"/>
    <property type="molecule type" value="Genomic_DNA"/>
</dbReference>
<dbReference type="Proteomes" id="UP000001745">
    <property type="component" value="Unassembled WGS sequence"/>
</dbReference>
<dbReference type="OrthoDB" id="38531at2759"/>
<feature type="transmembrane region" description="Helical" evidence="1">
    <location>
        <begin position="254"/>
        <end position="277"/>
    </location>
</feature>
<feature type="domain" description="Glycosyltransferase 2-like" evidence="2">
    <location>
        <begin position="503"/>
        <end position="716"/>
    </location>
</feature>
<dbReference type="VEuPathDB" id="FungiDB:TSTA_056730"/>
<evidence type="ECO:0000313" key="5">
    <source>
        <dbReference type="Proteomes" id="UP000001745"/>
    </source>
</evidence>
<sequence>MDQGGGLVGDICVPYDSNIAGPSSILNKPNVNEASRQRVIIEYLRDQLATHRWFSNNPTEPWCGVLLRISRGVYVSEPDVPDPSLLAAVQKINPEVAYTMSTRMTKLITSQLQPQQSELVLSNGSLLQVIDSLADIVMLPSSAVKKYQYGALLRQEQMLLIWHDSVDKLFSHSMDLEARLMALVWGSSLPTSLSIPQSVLPSVVTTPATSVYHMSMDAKAETNEAITAVNSTIDEEAAKLVDSLDRPLAVTSSIYTAMGIFTVIVLLVGFNVSSLIFESLVDGNWIRMALIVTTPFLCLLSLFFFFVIFGDIFQAIGPIKSLQVNSRFYSPHRPDLATAYAQGFSPPRITIQMPVYTESLEGVIIPTVTSLKETISHYESHGGTATILINDDGLAYLSEEESQRRIDFYHDNNIAWVARPKNNDERFNYVRKGKFKKASNMNFALNASNRVEDELLTLMGEKLRQTDMIDPIEEEIQYRRALEQVLASDARIRAGGDIRMGEIILIVDSDTRVPKDCLLMGAAEMFLSPEVAIIQHSTGVMQVTGDYFENGITYFTNLVYSSIRFAVGNGEVAPFVGHNAFLRWQAVQSVGNDDPDGYVAYWSESHVSEDFDMALRLQINGNVVRLASYHGAEFKEGVSLTIYDELARWEKYAYGCNELVFNPIYTWLWKGPFSKLFRTFLFSNLQLSSKLTILGYISSYYALAIGFPLTLLNYFLVGWYLDNLDEFYMQSWKVYLSLLVVFTGAGNVALAILRYRLGEKTLLGALGENFMWAPLFAVFFGGLSFHLNLALLAHMFGIDMTWGTTAKEKDDSNFFKEIPKIAKSFKWMYAVMIPAIGAMIYLGCFAPYGWRINSVAAVVPLASTLTSHVLLPFVLNPALMVFNY</sequence>
<evidence type="ECO:0000259" key="3">
    <source>
        <dbReference type="Pfam" id="PF25550"/>
    </source>
</evidence>
<evidence type="ECO:0000256" key="1">
    <source>
        <dbReference type="SAM" id="Phobius"/>
    </source>
</evidence>
<keyword evidence="1" id="KW-1133">Transmembrane helix</keyword>
<evidence type="ECO:0000259" key="2">
    <source>
        <dbReference type="Pfam" id="PF13632"/>
    </source>
</evidence>
<dbReference type="InterPro" id="IPR001173">
    <property type="entry name" value="Glyco_trans_2-like"/>
</dbReference>
<dbReference type="GeneID" id="8100736"/>
<proteinExistence type="predicted"/>